<sequence>MLFIVFFRNGSMAAPAIGIPAMAVRTMTIAAITYAYS</sequence>
<evidence type="ECO:0000313" key="2">
    <source>
        <dbReference type="EMBL" id="GAC28462.1"/>
    </source>
</evidence>
<gene>
    <name evidence="2" type="ORF">GPAL_1598</name>
</gene>
<evidence type="ECO:0000313" key="3">
    <source>
        <dbReference type="Proteomes" id="UP000006251"/>
    </source>
</evidence>
<dbReference type="Proteomes" id="UP000006251">
    <property type="component" value="Unassembled WGS sequence"/>
</dbReference>
<reference evidence="3" key="1">
    <citation type="journal article" date="2014" name="Environ. Microbiol.">
        <title>Comparative genomics of the marine bacterial genus Glaciecola reveals the high degree of genomic diversity and genomic characteristic for cold adaptation.</title>
        <authorList>
            <person name="Qin Q.L."/>
            <person name="Xie B.B."/>
            <person name="Yu Y."/>
            <person name="Shu Y.L."/>
            <person name="Rong J.C."/>
            <person name="Zhang Y.J."/>
            <person name="Zhao D.L."/>
            <person name="Chen X.L."/>
            <person name="Zhang X.Y."/>
            <person name="Chen B."/>
            <person name="Zhou B.C."/>
            <person name="Zhang Y.Z."/>
        </authorList>
    </citation>
    <scope>NUCLEOTIDE SEQUENCE [LARGE SCALE GENOMIC DNA]</scope>
    <source>
        <strain evidence="3">ACAM 615</strain>
    </source>
</reference>
<organism evidence="2 3">
    <name type="scientific">Brumicola pallidula DSM 14239 = ACAM 615</name>
    <dbReference type="NCBI Taxonomy" id="1121922"/>
    <lineage>
        <taxon>Bacteria</taxon>
        <taxon>Pseudomonadati</taxon>
        <taxon>Pseudomonadota</taxon>
        <taxon>Gammaproteobacteria</taxon>
        <taxon>Alteromonadales</taxon>
        <taxon>Alteromonadaceae</taxon>
        <taxon>Brumicola</taxon>
    </lineage>
</organism>
<dbReference type="AlphaFoldDB" id="K6ZDQ2"/>
<name>K6ZDQ2_9ALTE</name>
<feature type="transmembrane region" description="Helical" evidence="1">
    <location>
        <begin position="12"/>
        <end position="36"/>
    </location>
</feature>
<keyword evidence="1" id="KW-0812">Transmembrane</keyword>
<protein>
    <submittedName>
        <fullName evidence="2">Uncharacterized protein</fullName>
    </submittedName>
</protein>
<keyword evidence="1" id="KW-1133">Transmembrane helix</keyword>
<accession>K6ZDQ2</accession>
<evidence type="ECO:0000256" key="1">
    <source>
        <dbReference type="SAM" id="Phobius"/>
    </source>
</evidence>
<keyword evidence="3" id="KW-1185">Reference proteome</keyword>
<dbReference type="EMBL" id="BAEQ01000024">
    <property type="protein sequence ID" value="GAC28462.1"/>
    <property type="molecule type" value="Genomic_DNA"/>
</dbReference>
<keyword evidence="1" id="KW-0472">Membrane</keyword>
<comment type="caution">
    <text evidence="2">The sequence shown here is derived from an EMBL/GenBank/DDBJ whole genome shotgun (WGS) entry which is preliminary data.</text>
</comment>
<proteinExistence type="predicted"/>